<dbReference type="InterPro" id="IPR023753">
    <property type="entry name" value="FAD/NAD-binding_dom"/>
</dbReference>
<dbReference type="GO" id="GO:0005737">
    <property type="term" value="C:cytoplasm"/>
    <property type="evidence" value="ECO:0007669"/>
    <property type="project" value="TreeGrafter"/>
</dbReference>
<dbReference type="PANTHER" id="PTHR43735:SF3">
    <property type="entry name" value="FERROPTOSIS SUPPRESSOR PROTEIN 1"/>
    <property type="match status" value="1"/>
</dbReference>
<dbReference type="PANTHER" id="PTHR43735">
    <property type="entry name" value="APOPTOSIS-INDUCING FACTOR 1"/>
    <property type="match status" value="1"/>
</dbReference>
<evidence type="ECO:0000256" key="2">
    <source>
        <dbReference type="ARBA" id="ARBA00022630"/>
    </source>
</evidence>
<keyword evidence="7" id="KW-1185">Reference proteome</keyword>
<dbReference type="GO" id="GO:0004174">
    <property type="term" value="F:electron-transferring-flavoprotein dehydrogenase activity"/>
    <property type="evidence" value="ECO:0007669"/>
    <property type="project" value="TreeGrafter"/>
</dbReference>
<comment type="similarity">
    <text evidence="1">Belongs to the FAD-dependent oxidoreductase family.</text>
</comment>
<dbReference type="SUPFAM" id="SSF51905">
    <property type="entry name" value="FAD/NAD(P)-binding domain"/>
    <property type="match status" value="1"/>
</dbReference>
<dbReference type="PRINTS" id="PR00469">
    <property type="entry name" value="PNDRDTASEII"/>
</dbReference>
<dbReference type="PRINTS" id="PR00368">
    <property type="entry name" value="FADPNR"/>
</dbReference>
<dbReference type="InterPro" id="IPR036188">
    <property type="entry name" value="FAD/NAD-bd_sf"/>
</dbReference>
<dbReference type="EMBL" id="KZ805385">
    <property type="protein sequence ID" value="PVH99774.1"/>
    <property type="molecule type" value="Genomic_DNA"/>
</dbReference>
<proteinExistence type="inferred from homology"/>
<evidence type="ECO:0000313" key="6">
    <source>
        <dbReference type="EMBL" id="PVH99774.1"/>
    </source>
</evidence>
<sequence length="387" mass="42403">MSKSFLILGAGMAGLPLAHYVLKHYANQHDLKVTLVSKSSDFYWNIASPRCAIPGQLTDDKTFYSIADAFSKYSSTRFEFVLGTVETWDPDRNTINLVDSYGSKKAIIYHTILVATGSAYANNMPWKLVGSSDDTKTALSRLRQEIQSAKSIVIGGGGPTGVEFAGELAYEYAREGAQKSITLVMSDSLPLPAIVMTATRQAAKKELEKLDVNIIANAKITETPSDQVPGKRMLGITKTDGSKQSLEADLFVPTWGVKFNTGFAPPSMLENDGRLKVTKQLRAPGYENVFAVGDAANLDSYAAAVREAQVRHLAMAFGKYLAEERVPEYKQDDRTTMTVTVGQSRGVGQIGSWNAWSFFIWFFKGRHMCTNIVPDYVAGNTLILGSF</sequence>
<organism evidence="6 7">
    <name type="scientific">Periconia macrospinosa</name>
    <dbReference type="NCBI Taxonomy" id="97972"/>
    <lineage>
        <taxon>Eukaryota</taxon>
        <taxon>Fungi</taxon>
        <taxon>Dikarya</taxon>
        <taxon>Ascomycota</taxon>
        <taxon>Pezizomycotina</taxon>
        <taxon>Dothideomycetes</taxon>
        <taxon>Pleosporomycetidae</taxon>
        <taxon>Pleosporales</taxon>
        <taxon>Massarineae</taxon>
        <taxon>Periconiaceae</taxon>
        <taxon>Periconia</taxon>
    </lineage>
</organism>
<keyword evidence="4" id="KW-0560">Oxidoreductase</keyword>
<keyword evidence="2" id="KW-0285">Flavoprotein</keyword>
<name>A0A2V1DRG7_9PLEO</name>
<gene>
    <name evidence="6" type="ORF">DM02DRAFT_614767</name>
</gene>
<reference evidence="6 7" key="1">
    <citation type="journal article" date="2018" name="Sci. Rep.">
        <title>Comparative genomics provides insights into the lifestyle and reveals functional heterogeneity of dark septate endophytic fungi.</title>
        <authorList>
            <person name="Knapp D.G."/>
            <person name="Nemeth J.B."/>
            <person name="Barry K."/>
            <person name="Hainaut M."/>
            <person name="Henrissat B."/>
            <person name="Johnson J."/>
            <person name="Kuo A."/>
            <person name="Lim J.H.P."/>
            <person name="Lipzen A."/>
            <person name="Nolan M."/>
            <person name="Ohm R.A."/>
            <person name="Tamas L."/>
            <person name="Grigoriev I.V."/>
            <person name="Spatafora J.W."/>
            <person name="Nagy L.G."/>
            <person name="Kovacs G.M."/>
        </authorList>
    </citation>
    <scope>NUCLEOTIDE SEQUENCE [LARGE SCALE GENOMIC DNA]</scope>
    <source>
        <strain evidence="6 7">DSE2036</strain>
    </source>
</reference>
<feature type="domain" description="FAD/NAD(P)-binding" evidence="5">
    <location>
        <begin position="5"/>
        <end position="308"/>
    </location>
</feature>
<dbReference type="Gene3D" id="3.50.50.100">
    <property type="match status" value="1"/>
</dbReference>
<dbReference type="OrthoDB" id="202203at2759"/>
<keyword evidence="3" id="KW-0274">FAD</keyword>
<evidence type="ECO:0000256" key="1">
    <source>
        <dbReference type="ARBA" id="ARBA00006442"/>
    </source>
</evidence>
<evidence type="ECO:0000256" key="4">
    <source>
        <dbReference type="ARBA" id="ARBA00023002"/>
    </source>
</evidence>
<dbReference type="STRING" id="97972.A0A2V1DRG7"/>
<protein>
    <submittedName>
        <fullName evidence="6">FAD/NAD(P)-binding domain-containing protein</fullName>
    </submittedName>
</protein>
<evidence type="ECO:0000313" key="7">
    <source>
        <dbReference type="Proteomes" id="UP000244855"/>
    </source>
</evidence>
<evidence type="ECO:0000256" key="3">
    <source>
        <dbReference type="ARBA" id="ARBA00022827"/>
    </source>
</evidence>
<dbReference type="Proteomes" id="UP000244855">
    <property type="component" value="Unassembled WGS sequence"/>
</dbReference>
<dbReference type="Pfam" id="PF07992">
    <property type="entry name" value="Pyr_redox_2"/>
    <property type="match status" value="1"/>
</dbReference>
<dbReference type="GO" id="GO:0050660">
    <property type="term" value="F:flavin adenine dinucleotide binding"/>
    <property type="evidence" value="ECO:0007669"/>
    <property type="project" value="TreeGrafter"/>
</dbReference>
<evidence type="ECO:0000259" key="5">
    <source>
        <dbReference type="Pfam" id="PF07992"/>
    </source>
</evidence>
<accession>A0A2V1DRG7</accession>
<dbReference type="AlphaFoldDB" id="A0A2V1DRG7"/>